<comment type="caution">
    <text evidence="3">The sequence shown here is derived from an EMBL/GenBank/DDBJ whole genome shotgun (WGS) entry which is preliminary data.</text>
</comment>
<sequence length="262" mass="28202">MSARISIHIALVVLCAVATVSCASRDSSHKAAGPYMQQVGQQVGGGFEGEALLAGSFAAADGLAANLATRMPHGTRMLAATFVDRDAFDRSSAFGRLVSAQVVSRLVQGGYDVVEIRLRRELGIREGQGEFALTRQTAQLMQEKFDAQALLVGCYTVDARNVFVSVRVVRLEDGVQVSAFDWALPKKGVVARLLAPESSEDVFESYLNPQGRMVAGGMPAMAEPLRMPTRMDAPQPVIEQPLPQGAPTQGEVFRLFPPTRIQ</sequence>
<feature type="signal peptide" evidence="1">
    <location>
        <begin position="1"/>
        <end position="23"/>
    </location>
</feature>
<gene>
    <name evidence="3" type="ORF">GGQ74_000185</name>
</gene>
<dbReference type="EMBL" id="JAATJA010000001">
    <property type="protein sequence ID" value="NJB66545.1"/>
    <property type="molecule type" value="Genomic_DNA"/>
</dbReference>
<keyword evidence="1" id="KW-0732">Signal</keyword>
<feature type="domain" description="FlgO" evidence="2">
    <location>
        <begin position="59"/>
        <end position="187"/>
    </location>
</feature>
<dbReference type="AlphaFoldDB" id="A0A846QM87"/>
<evidence type="ECO:0000313" key="4">
    <source>
        <dbReference type="Proteomes" id="UP000580856"/>
    </source>
</evidence>
<accession>A0A846QM87</accession>
<dbReference type="PROSITE" id="PS51257">
    <property type="entry name" value="PROKAR_LIPOPROTEIN"/>
    <property type="match status" value="1"/>
</dbReference>
<organism evidence="3 4">
    <name type="scientific">Desulfobaculum xiamenense</name>
    <dbReference type="NCBI Taxonomy" id="995050"/>
    <lineage>
        <taxon>Bacteria</taxon>
        <taxon>Pseudomonadati</taxon>
        <taxon>Thermodesulfobacteriota</taxon>
        <taxon>Desulfovibrionia</taxon>
        <taxon>Desulfovibrionales</taxon>
        <taxon>Desulfovibrionaceae</taxon>
        <taxon>Desulfobaculum</taxon>
    </lineage>
</organism>
<protein>
    <recommendedName>
        <fullName evidence="2">FlgO domain-containing protein</fullName>
    </recommendedName>
</protein>
<keyword evidence="4" id="KW-1185">Reference proteome</keyword>
<dbReference type="Pfam" id="PF17680">
    <property type="entry name" value="FlgO"/>
    <property type="match status" value="1"/>
</dbReference>
<evidence type="ECO:0000256" key="1">
    <source>
        <dbReference type="SAM" id="SignalP"/>
    </source>
</evidence>
<reference evidence="3 4" key="1">
    <citation type="submission" date="2020-03" db="EMBL/GenBank/DDBJ databases">
        <title>Genomic Encyclopedia of Type Strains, Phase IV (KMG-IV): sequencing the most valuable type-strain genomes for metagenomic binning, comparative biology and taxonomic classification.</title>
        <authorList>
            <person name="Goeker M."/>
        </authorList>
    </citation>
    <scope>NUCLEOTIDE SEQUENCE [LARGE SCALE GENOMIC DNA]</scope>
    <source>
        <strain evidence="3 4">DSM 24233</strain>
    </source>
</reference>
<evidence type="ECO:0000259" key="2">
    <source>
        <dbReference type="Pfam" id="PF17680"/>
    </source>
</evidence>
<dbReference type="Proteomes" id="UP000580856">
    <property type="component" value="Unassembled WGS sequence"/>
</dbReference>
<dbReference type="InterPro" id="IPR041215">
    <property type="entry name" value="FlgO_dom"/>
</dbReference>
<feature type="chain" id="PRO_5032515918" description="FlgO domain-containing protein" evidence="1">
    <location>
        <begin position="24"/>
        <end position="262"/>
    </location>
</feature>
<name>A0A846QM87_9BACT</name>
<dbReference type="RefSeq" id="WP_167939675.1">
    <property type="nucleotide sequence ID" value="NZ_JAATJA010000001.1"/>
</dbReference>
<proteinExistence type="predicted"/>
<evidence type="ECO:0000313" key="3">
    <source>
        <dbReference type="EMBL" id="NJB66545.1"/>
    </source>
</evidence>